<accession>A0A317W2V2</accession>
<protein>
    <recommendedName>
        <fullName evidence="3">F-box domain-containing protein</fullName>
    </recommendedName>
</protein>
<dbReference type="GeneID" id="37111461"/>
<organism evidence="1 2">
    <name type="scientific">Aspergillus sclerotioniger CBS 115572</name>
    <dbReference type="NCBI Taxonomy" id="1450535"/>
    <lineage>
        <taxon>Eukaryota</taxon>
        <taxon>Fungi</taxon>
        <taxon>Dikarya</taxon>
        <taxon>Ascomycota</taxon>
        <taxon>Pezizomycotina</taxon>
        <taxon>Eurotiomycetes</taxon>
        <taxon>Eurotiomycetidae</taxon>
        <taxon>Eurotiales</taxon>
        <taxon>Aspergillaceae</taxon>
        <taxon>Aspergillus</taxon>
        <taxon>Aspergillus subgen. Circumdati</taxon>
    </lineage>
</organism>
<dbReference type="AlphaFoldDB" id="A0A317W2V2"/>
<evidence type="ECO:0000313" key="1">
    <source>
        <dbReference type="EMBL" id="PWY79518.1"/>
    </source>
</evidence>
<dbReference type="OrthoDB" id="2520703at2759"/>
<dbReference type="EMBL" id="MSFK01000023">
    <property type="protein sequence ID" value="PWY79518.1"/>
    <property type="molecule type" value="Genomic_DNA"/>
</dbReference>
<gene>
    <name evidence="1" type="ORF">BO94DRAFT_497503</name>
</gene>
<name>A0A317W2V2_9EURO</name>
<dbReference type="RefSeq" id="XP_025465090.1">
    <property type="nucleotide sequence ID" value="XM_025609318.1"/>
</dbReference>
<reference evidence="1 2" key="1">
    <citation type="submission" date="2016-12" db="EMBL/GenBank/DDBJ databases">
        <title>The genomes of Aspergillus section Nigri reveals drivers in fungal speciation.</title>
        <authorList>
            <consortium name="DOE Joint Genome Institute"/>
            <person name="Vesth T.C."/>
            <person name="Nybo J."/>
            <person name="Theobald S."/>
            <person name="Brandl J."/>
            <person name="Frisvad J.C."/>
            <person name="Nielsen K.F."/>
            <person name="Lyhne E.K."/>
            <person name="Kogle M.E."/>
            <person name="Kuo A."/>
            <person name="Riley R."/>
            <person name="Clum A."/>
            <person name="Nolan M."/>
            <person name="Lipzen A."/>
            <person name="Salamov A."/>
            <person name="Henrissat B."/>
            <person name="Wiebenga A."/>
            <person name="De Vries R.P."/>
            <person name="Grigoriev I.V."/>
            <person name="Mortensen U.H."/>
            <person name="Andersen M.R."/>
            <person name="Baker S.E."/>
        </authorList>
    </citation>
    <scope>NUCLEOTIDE SEQUENCE [LARGE SCALE GENOMIC DNA]</scope>
    <source>
        <strain evidence="1 2">CBS 115572</strain>
    </source>
</reference>
<proteinExistence type="predicted"/>
<dbReference type="Proteomes" id="UP000246702">
    <property type="component" value="Unassembled WGS sequence"/>
</dbReference>
<sequence length="447" mass="51640">MDRLPVEVLWSIDQQIDDLETRRALSQCSRRLYEVFSPLIFSSIEGRGPHPCLVKHLWRRPDLACSVRNANIHSYSCLCTDFDRVAGDKELVEEMANEVCEEKEDRAWWKDHLQNNCPDALLAVLLTRLTHLESITLESRGKTQFVPLIVEDMSSDIRGRVRVSWGFSGRPVGQRRFSLPFLQAVSLNGELEHTETISEFATSLLYLPTVRRIHFHGLWDLNPNLSDAIQSHNPKETHDGMMLSGKLTHFQVEIGSQNELSWTHYYFRASEFRQLLLPSKDTLESLSLDFDSQHRYRVNCLRNARSWGANIEHLPFGSFREFHVLKKLRIRHANLAGLPDSKWKQNSDEYTRPFPVDLLPSSLTSITITEVLSKFVHILISDVEALLKVKDEETPRLENINLHICSEQTRFEEIRVLLGSLTLMAESTGVRMVYELEEMDAMLWNLS</sequence>
<keyword evidence="2" id="KW-1185">Reference proteome</keyword>
<evidence type="ECO:0008006" key="3">
    <source>
        <dbReference type="Google" id="ProtNLM"/>
    </source>
</evidence>
<evidence type="ECO:0000313" key="2">
    <source>
        <dbReference type="Proteomes" id="UP000246702"/>
    </source>
</evidence>
<comment type="caution">
    <text evidence="1">The sequence shown here is derived from an EMBL/GenBank/DDBJ whole genome shotgun (WGS) entry which is preliminary data.</text>
</comment>